<dbReference type="RefSeq" id="WP_146351685.1">
    <property type="nucleotide sequence ID" value="NZ_VOBR01000007.1"/>
</dbReference>
<evidence type="ECO:0000313" key="1">
    <source>
        <dbReference type="EMBL" id="TWP51848.1"/>
    </source>
</evidence>
<organism evidence="1 2">
    <name type="scientific">Lentzea tibetensis</name>
    <dbReference type="NCBI Taxonomy" id="2591470"/>
    <lineage>
        <taxon>Bacteria</taxon>
        <taxon>Bacillati</taxon>
        <taxon>Actinomycetota</taxon>
        <taxon>Actinomycetes</taxon>
        <taxon>Pseudonocardiales</taxon>
        <taxon>Pseudonocardiaceae</taxon>
        <taxon>Lentzea</taxon>
    </lineage>
</organism>
<dbReference type="InterPro" id="IPR032710">
    <property type="entry name" value="NTF2-like_dom_sf"/>
</dbReference>
<evidence type="ECO:0000313" key="2">
    <source>
        <dbReference type="Proteomes" id="UP000316639"/>
    </source>
</evidence>
<comment type="caution">
    <text evidence="1">The sequence shown here is derived from an EMBL/GenBank/DDBJ whole genome shotgun (WGS) entry which is preliminary data.</text>
</comment>
<dbReference type="SUPFAM" id="SSF54427">
    <property type="entry name" value="NTF2-like"/>
    <property type="match status" value="1"/>
</dbReference>
<protein>
    <submittedName>
        <fullName evidence="1">Nuclear transport factor 2 family protein</fullName>
    </submittedName>
</protein>
<reference evidence="1 2" key="1">
    <citation type="submission" date="2019-07" db="EMBL/GenBank/DDBJ databases">
        <title>Lentzea xizangensis sp. nov., isolated from Qinghai-Tibetan Plateau Soils.</title>
        <authorList>
            <person name="Huang J."/>
        </authorList>
    </citation>
    <scope>NUCLEOTIDE SEQUENCE [LARGE SCALE GENOMIC DNA]</scope>
    <source>
        <strain evidence="1 2">FXJ1.1311</strain>
    </source>
</reference>
<dbReference type="OrthoDB" id="6167040at2"/>
<dbReference type="AlphaFoldDB" id="A0A563EWE0"/>
<gene>
    <name evidence="1" type="ORF">FKR81_13430</name>
</gene>
<dbReference type="Proteomes" id="UP000316639">
    <property type="component" value="Unassembled WGS sequence"/>
</dbReference>
<proteinExistence type="predicted"/>
<dbReference type="EMBL" id="VOBR01000007">
    <property type="protein sequence ID" value="TWP51848.1"/>
    <property type="molecule type" value="Genomic_DNA"/>
</dbReference>
<name>A0A563EWE0_9PSEU</name>
<keyword evidence="2" id="KW-1185">Reference proteome</keyword>
<accession>A0A563EWE0</accession>
<sequence>MDELTAEVLAAAARGDWDALKPLLHPYLHWSDGEAKLRGRTKVLAHLAAHPVGPPAEVELRDGQVYRWIGRPAE</sequence>